<dbReference type="EMBL" id="JBHDIY010000002">
    <property type="protein sequence ID" value="MFL4470939.1"/>
    <property type="molecule type" value="Genomic_DNA"/>
</dbReference>
<dbReference type="Pfam" id="PF13202">
    <property type="entry name" value="EF-hand_5"/>
    <property type="match status" value="2"/>
</dbReference>
<gene>
    <name evidence="3" type="ORF">ACERZ8_14010</name>
</gene>
<keyword evidence="1" id="KW-0732">Signal</keyword>
<dbReference type="InterPro" id="IPR011992">
    <property type="entry name" value="EF-hand-dom_pair"/>
</dbReference>
<evidence type="ECO:0000259" key="2">
    <source>
        <dbReference type="Pfam" id="PF13202"/>
    </source>
</evidence>
<protein>
    <recommendedName>
        <fullName evidence="2">EF-hand domain-containing protein</fullName>
    </recommendedName>
</protein>
<feature type="signal peptide" evidence="1">
    <location>
        <begin position="1"/>
        <end position="19"/>
    </location>
</feature>
<dbReference type="Gene3D" id="1.10.238.10">
    <property type="entry name" value="EF-hand"/>
    <property type="match status" value="1"/>
</dbReference>
<comment type="caution">
    <text evidence="3">The sequence shown here is derived from an EMBL/GenBank/DDBJ whole genome shotgun (WGS) entry which is preliminary data.</text>
</comment>
<dbReference type="RefSeq" id="WP_407592774.1">
    <property type="nucleotide sequence ID" value="NZ_JBHDIY010000002.1"/>
</dbReference>
<feature type="chain" id="PRO_5046560174" description="EF-hand domain-containing protein" evidence="1">
    <location>
        <begin position="20"/>
        <end position="82"/>
    </location>
</feature>
<evidence type="ECO:0000256" key="1">
    <source>
        <dbReference type="SAM" id="SignalP"/>
    </source>
</evidence>
<evidence type="ECO:0000313" key="4">
    <source>
        <dbReference type="Proteomes" id="UP001627408"/>
    </source>
</evidence>
<name>A0ABW8UW31_9RHOB</name>
<organism evidence="3 4">
    <name type="scientific">Tateyamaria armeniaca</name>
    <dbReference type="NCBI Taxonomy" id="2518930"/>
    <lineage>
        <taxon>Bacteria</taxon>
        <taxon>Pseudomonadati</taxon>
        <taxon>Pseudomonadota</taxon>
        <taxon>Alphaproteobacteria</taxon>
        <taxon>Rhodobacterales</taxon>
        <taxon>Roseobacteraceae</taxon>
        <taxon>Tateyamaria</taxon>
    </lineage>
</organism>
<dbReference type="InterPro" id="IPR002048">
    <property type="entry name" value="EF_hand_dom"/>
</dbReference>
<dbReference type="SUPFAM" id="SSF47473">
    <property type="entry name" value="EF-hand"/>
    <property type="match status" value="1"/>
</dbReference>
<dbReference type="PROSITE" id="PS00018">
    <property type="entry name" value="EF_HAND_1"/>
    <property type="match status" value="2"/>
</dbReference>
<dbReference type="InterPro" id="IPR018247">
    <property type="entry name" value="EF_Hand_1_Ca_BS"/>
</dbReference>
<keyword evidence="4" id="KW-1185">Reference proteome</keyword>
<accession>A0ABW8UW31</accession>
<feature type="domain" description="EF-hand" evidence="2">
    <location>
        <begin position="26"/>
        <end position="42"/>
    </location>
</feature>
<feature type="domain" description="EF-hand" evidence="2">
    <location>
        <begin position="50"/>
        <end position="68"/>
    </location>
</feature>
<sequence>MMKYAALTALAALAFPALAMGQSAAELDTNGDGVLTIDEVQASFPEITADSFATMDLNADGALDADEITAAQEAGLMPATDG</sequence>
<dbReference type="Proteomes" id="UP001627408">
    <property type="component" value="Unassembled WGS sequence"/>
</dbReference>
<evidence type="ECO:0000313" key="3">
    <source>
        <dbReference type="EMBL" id="MFL4470939.1"/>
    </source>
</evidence>
<reference evidence="3 4" key="1">
    <citation type="submission" date="2024-08" db="EMBL/GenBank/DDBJ databases">
        <title>Tateyamaria sp. nov., isolated from marine algae.</title>
        <authorList>
            <person name="Choi B.J."/>
            <person name="Kim J.M."/>
            <person name="Lee J.K."/>
            <person name="Choi D.G."/>
            <person name="Bayburt H."/>
            <person name="Baek J.H."/>
            <person name="Han D.M."/>
            <person name="Jeon C.O."/>
        </authorList>
    </citation>
    <scope>NUCLEOTIDE SEQUENCE [LARGE SCALE GENOMIC DNA]</scope>
    <source>
        <strain evidence="3 4">KMU-156</strain>
    </source>
</reference>
<proteinExistence type="predicted"/>